<protein>
    <submittedName>
        <fullName evidence="4">SpoIIE family protein phosphatase</fullName>
    </submittedName>
</protein>
<evidence type="ECO:0000259" key="3">
    <source>
        <dbReference type="SMART" id="SM00331"/>
    </source>
</evidence>
<dbReference type="RefSeq" id="WP_211421556.1">
    <property type="nucleotide sequence ID" value="NZ_CP072642.1"/>
</dbReference>
<evidence type="ECO:0000256" key="1">
    <source>
        <dbReference type="ARBA" id="ARBA00022801"/>
    </source>
</evidence>
<dbReference type="InterPro" id="IPR008979">
    <property type="entry name" value="Galactose-bd-like_sf"/>
</dbReference>
<sequence>MEHPTSLDGKWLFRTGDDPAWAAPDTTSTGWTPIEITRPWGKQGYRGYAGVAWYRQTVQLPPEAGASRAGLGLALGGADWASYEVYANGYLVGRFGPWAGQGTFAVPHPQFFFIPAEALLPGRPLVLAVRFRPFPASMQRTPQGGGFDGGLFLIGDALQVQQAVQLAILERKQSQVTELVLALVFFLAGLFHLLFFLRRREQREYLWFGLFAILFAINWYGSGARWWASEWIDYVSLWQLNSFTISVLFIPQACFLWTLFGRRMGWFVKGYLGLLALLGIAPVVIPSLAFSLLISTPRVWVSLLFPALFVALIVAEARRGNREARTIVVGLLISMSCTLNDLLGIRLGFYTTIPLTSWGLAAILLSMALSLANRFARVYGELDALNRDLEAKVVERTSVITRQRDELEQKQTELTDNIAYAQRIQQALLPEADDLARIGRGAFVFFRPRDVVSGDFYWVHHTSQVTYLAVADCTGHGVAGAFMSLIGIDLLNRLVVEMPPPGLLLERLDLAVRHALRQTQGQTHGTAASDGMEVALCYLRHDSTQMTFAGARRPLYVVHLDGTCCEVKGSRRSIGGERQRSDRYFAETTIELSTVRSFYLTSDGFADQNGEHSSRGLGAKGLRTLLARQALLPPALQGKELALAFERHCGTAVQRDDVTVLGVLWQA</sequence>
<dbReference type="SMART" id="SM00331">
    <property type="entry name" value="PP2C_SIG"/>
    <property type="match status" value="1"/>
</dbReference>
<keyword evidence="2" id="KW-1133">Transmembrane helix</keyword>
<dbReference type="Gene3D" id="3.60.40.10">
    <property type="entry name" value="PPM-type phosphatase domain"/>
    <property type="match status" value="1"/>
</dbReference>
<feature type="transmembrane region" description="Helical" evidence="2">
    <location>
        <begin position="355"/>
        <end position="372"/>
    </location>
</feature>
<proteinExistence type="predicted"/>
<dbReference type="InterPro" id="IPR036457">
    <property type="entry name" value="PPM-type-like_dom_sf"/>
</dbReference>
<gene>
    <name evidence="4" type="ORF">J8C05_07095</name>
</gene>
<keyword evidence="5" id="KW-1185">Reference proteome</keyword>
<dbReference type="Proteomes" id="UP000677668">
    <property type="component" value="Chromosome 1"/>
</dbReference>
<feature type="transmembrane region" description="Helical" evidence="2">
    <location>
        <begin position="299"/>
        <end position="315"/>
    </location>
</feature>
<reference evidence="4 5" key="1">
    <citation type="submission" date="2021-03" db="EMBL/GenBank/DDBJ databases">
        <title>Genomic and phenotypic characterization of Chloracidobacterium isolates provides evidence for multiple species.</title>
        <authorList>
            <person name="Saini M.K."/>
            <person name="Costas A.M.G."/>
            <person name="Tank M."/>
            <person name="Bryant D.A."/>
        </authorList>
    </citation>
    <scope>NUCLEOTIDE SEQUENCE [LARGE SCALE GENOMIC DNA]</scope>
    <source>
        <strain evidence="4 5">N</strain>
    </source>
</reference>
<feature type="transmembrane region" description="Helical" evidence="2">
    <location>
        <begin position="272"/>
        <end position="293"/>
    </location>
</feature>
<dbReference type="InterPro" id="IPR001932">
    <property type="entry name" value="PPM-type_phosphatase-like_dom"/>
</dbReference>
<dbReference type="Pfam" id="PF07228">
    <property type="entry name" value="SpoIIE"/>
    <property type="match status" value="1"/>
</dbReference>
<name>A0ABX8B0P7_9BACT</name>
<feature type="transmembrane region" description="Helical" evidence="2">
    <location>
        <begin position="179"/>
        <end position="197"/>
    </location>
</feature>
<evidence type="ECO:0000313" key="5">
    <source>
        <dbReference type="Proteomes" id="UP000677668"/>
    </source>
</evidence>
<dbReference type="PANTHER" id="PTHR43156">
    <property type="entry name" value="STAGE II SPORULATION PROTEIN E-RELATED"/>
    <property type="match status" value="1"/>
</dbReference>
<organism evidence="4 5">
    <name type="scientific">Chloracidobacterium sp. N</name>
    <dbReference type="NCBI Taxonomy" id="2821540"/>
    <lineage>
        <taxon>Bacteria</taxon>
        <taxon>Pseudomonadati</taxon>
        <taxon>Acidobacteriota</taxon>
        <taxon>Terriglobia</taxon>
        <taxon>Terriglobales</taxon>
        <taxon>Acidobacteriaceae</taxon>
        <taxon>Chloracidobacterium</taxon>
        <taxon>Chloracidobacterium aggregatum</taxon>
    </lineage>
</organism>
<dbReference type="EMBL" id="CP072642">
    <property type="protein sequence ID" value="QUV93146.1"/>
    <property type="molecule type" value="Genomic_DNA"/>
</dbReference>
<keyword evidence="2" id="KW-0812">Transmembrane</keyword>
<feature type="transmembrane region" description="Helical" evidence="2">
    <location>
        <begin position="240"/>
        <end position="260"/>
    </location>
</feature>
<evidence type="ECO:0000256" key="2">
    <source>
        <dbReference type="SAM" id="Phobius"/>
    </source>
</evidence>
<dbReference type="InterPro" id="IPR011623">
    <property type="entry name" value="7TMR_DISM_rcpt_extracell_dom1"/>
</dbReference>
<accession>A0ABX8B0P7</accession>
<keyword evidence="2" id="KW-0472">Membrane</keyword>
<keyword evidence="1" id="KW-0378">Hydrolase</keyword>
<feature type="transmembrane region" description="Helical" evidence="2">
    <location>
        <begin position="204"/>
        <end position="220"/>
    </location>
</feature>
<dbReference type="PANTHER" id="PTHR43156:SF9">
    <property type="entry name" value="HAMP DOMAIN-CONTAINING PROTEIN"/>
    <property type="match status" value="1"/>
</dbReference>
<dbReference type="SUPFAM" id="SSF49785">
    <property type="entry name" value="Galactose-binding domain-like"/>
    <property type="match status" value="1"/>
</dbReference>
<evidence type="ECO:0000313" key="4">
    <source>
        <dbReference type="EMBL" id="QUV93146.1"/>
    </source>
</evidence>
<dbReference type="InterPro" id="IPR052016">
    <property type="entry name" value="Bact_Sigma-Reg"/>
</dbReference>
<feature type="domain" description="PPM-type phosphatase" evidence="3">
    <location>
        <begin position="439"/>
        <end position="665"/>
    </location>
</feature>
<dbReference type="Pfam" id="PF07695">
    <property type="entry name" value="7TMR-DISM_7TM"/>
    <property type="match status" value="1"/>
</dbReference>
<dbReference type="Gene3D" id="2.60.120.260">
    <property type="entry name" value="Galactose-binding domain-like"/>
    <property type="match status" value="1"/>
</dbReference>